<organism evidence="1 2">
    <name type="scientific">Solanum tuberosum</name>
    <name type="common">Potato</name>
    <dbReference type="NCBI Taxonomy" id="4113"/>
    <lineage>
        <taxon>Eukaryota</taxon>
        <taxon>Viridiplantae</taxon>
        <taxon>Streptophyta</taxon>
        <taxon>Embryophyta</taxon>
        <taxon>Tracheophyta</taxon>
        <taxon>Spermatophyta</taxon>
        <taxon>Magnoliopsida</taxon>
        <taxon>eudicotyledons</taxon>
        <taxon>Gunneridae</taxon>
        <taxon>Pentapetalae</taxon>
        <taxon>asterids</taxon>
        <taxon>lamiids</taxon>
        <taxon>Solanales</taxon>
        <taxon>Solanaceae</taxon>
        <taxon>Solanoideae</taxon>
        <taxon>Solaneae</taxon>
        <taxon>Solanum</taxon>
    </lineage>
</organism>
<sequence>MDLTGSDIEQEELEAKHPLKSFYLTGGSTQLVNERKDDAQAKSTYSRVRRRRKRILNNQFTVENINPKKKNIVVF</sequence>
<accession>A0ABQ7UA66</accession>
<dbReference type="Proteomes" id="UP000826656">
    <property type="component" value="Unassembled WGS sequence"/>
</dbReference>
<proteinExistence type="predicted"/>
<evidence type="ECO:0000313" key="2">
    <source>
        <dbReference type="Proteomes" id="UP000826656"/>
    </source>
</evidence>
<keyword evidence="2" id="KW-1185">Reference proteome</keyword>
<dbReference type="EMBL" id="JAIVGD010000023">
    <property type="protein sequence ID" value="KAH0743163.1"/>
    <property type="molecule type" value="Genomic_DNA"/>
</dbReference>
<evidence type="ECO:0000313" key="1">
    <source>
        <dbReference type="EMBL" id="KAH0743163.1"/>
    </source>
</evidence>
<protein>
    <submittedName>
        <fullName evidence="1">Uncharacterized protein</fullName>
    </submittedName>
</protein>
<gene>
    <name evidence="1" type="ORF">KY290_031156</name>
</gene>
<comment type="caution">
    <text evidence="1">The sequence shown here is derived from an EMBL/GenBank/DDBJ whole genome shotgun (WGS) entry which is preliminary data.</text>
</comment>
<reference evidence="1 2" key="1">
    <citation type="journal article" date="2021" name="bioRxiv">
        <title>Chromosome-scale and haplotype-resolved genome assembly of a tetraploid potato cultivar.</title>
        <authorList>
            <person name="Sun H."/>
            <person name="Jiao W.-B."/>
            <person name="Krause K."/>
            <person name="Campoy J.A."/>
            <person name="Goel M."/>
            <person name="Folz-Donahue K."/>
            <person name="Kukat C."/>
            <person name="Huettel B."/>
            <person name="Schneeberger K."/>
        </authorList>
    </citation>
    <scope>NUCLEOTIDE SEQUENCE [LARGE SCALE GENOMIC DNA]</scope>
    <source>
        <strain evidence="1">SolTubOtavaFocal</strain>
        <tissue evidence="1">Leaves</tissue>
    </source>
</reference>
<name>A0ABQ7UA66_SOLTU</name>